<evidence type="ECO:0000256" key="2">
    <source>
        <dbReference type="ARBA" id="ARBA00022771"/>
    </source>
</evidence>
<evidence type="ECO:0000259" key="5">
    <source>
        <dbReference type="PROSITE" id="PS50188"/>
    </source>
</evidence>
<dbReference type="GO" id="GO:0005737">
    <property type="term" value="C:cytoplasm"/>
    <property type="evidence" value="ECO:0007669"/>
    <property type="project" value="UniProtKB-ARBA"/>
</dbReference>
<dbReference type="EMBL" id="WNTK01023254">
    <property type="protein sequence ID" value="KAG9461347.1"/>
    <property type="molecule type" value="Genomic_DNA"/>
</dbReference>
<accession>A0A8J6C2X4</accession>
<dbReference type="GO" id="GO:0008270">
    <property type="term" value="F:zinc ion binding"/>
    <property type="evidence" value="ECO:0007669"/>
    <property type="project" value="UniProtKB-KW"/>
</dbReference>
<dbReference type="InterPro" id="IPR003879">
    <property type="entry name" value="Butyrophylin_SPRY"/>
</dbReference>
<dbReference type="SUPFAM" id="SSF49899">
    <property type="entry name" value="Concanavalin A-like lectins/glucanases"/>
    <property type="match status" value="1"/>
</dbReference>
<gene>
    <name evidence="6" type="ORF">GDO78_017176</name>
</gene>
<dbReference type="PANTHER" id="PTHR25465:SF48">
    <property type="entry name" value="E3 UBIQUITIN-PROTEIN LIGASE TRIM39"/>
    <property type="match status" value="1"/>
</dbReference>
<dbReference type="PRINTS" id="PR01407">
    <property type="entry name" value="BUTYPHLNCDUF"/>
</dbReference>
<proteinExistence type="predicted"/>
<dbReference type="InterPro" id="IPR003877">
    <property type="entry name" value="SPRY_dom"/>
</dbReference>
<comment type="caution">
    <text evidence="6">The sequence shown here is derived from an EMBL/GenBank/DDBJ whole genome shotgun (WGS) entry which is preliminary data.</text>
</comment>
<dbReference type="InterPro" id="IPR001870">
    <property type="entry name" value="B30.2/SPRY"/>
</dbReference>
<keyword evidence="3" id="KW-0862">Zinc</keyword>
<dbReference type="Pfam" id="PF13765">
    <property type="entry name" value="PRY"/>
    <property type="match status" value="1"/>
</dbReference>
<dbReference type="OrthoDB" id="128536at2759"/>
<evidence type="ECO:0000256" key="4">
    <source>
        <dbReference type="ARBA" id="ARBA00023054"/>
    </source>
</evidence>
<evidence type="ECO:0000313" key="6">
    <source>
        <dbReference type="EMBL" id="KAG9461347.1"/>
    </source>
</evidence>
<organism evidence="6 7">
    <name type="scientific">Eleutherodactylus coqui</name>
    <name type="common">Puerto Rican coqui</name>
    <dbReference type="NCBI Taxonomy" id="57060"/>
    <lineage>
        <taxon>Eukaryota</taxon>
        <taxon>Metazoa</taxon>
        <taxon>Chordata</taxon>
        <taxon>Craniata</taxon>
        <taxon>Vertebrata</taxon>
        <taxon>Euteleostomi</taxon>
        <taxon>Amphibia</taxon>
        <taxon>Batrachia</taxon>
        <taxon>Anura</taxon>
        <taxon>Neobatrachia</taxon>
        <taxon>Hyloidea</taxon>
        <taxon>Eleutherodactylidae</taxon>
        <taxon>Eleutherodactylinae</taxon>
        <taxon>Eleutherodactylus</taxon>
        <taxon>Eleutherodactylus</taxon>
    </lineage>
</organism>
<dbReference type="InterPro" id="IPR051051">
    <property type="entry name" value="E3_ubiq-ligase_TRIM/RNF"/>
</dbReference>
<dbReference type="PANTHER" id="PTHR25465">
    <property type="entry name" value="B-BOX DOMAIN CONTAINING"/>
    <property type="match status" value="1"/>
</dbReference>
<keyword evidence="4" id="KW-0175">Coiled coil</keyword>
<dbReference type="SMART" id="SM00589">
    <property type="entry name" value="PRY"/>
    <property type="match status" value="1"/>
</dbReference>
<keyword evidence="1" id="KW-0479">Metal-binding</keyword>
<evidence type="ECO:0000256" key="3">
    <source>
        <dbReference type="ARBA" id="ARBA00022833"/>
    </source>
</evidence>
<sequence>MRDIVPSVTSGLGVQVPDILLDEDTACILVELSDDLKTATYSKEEQQRPESPRRFLNYRQVLSRCGLSSGRHYWEVTWNQVGRCDIGVSYPSIERKGWQSGIGNNDKSWCLYLEDEYCKALHNSVLLPCSVRPSCPTFGVFLDYEAGRLSFYELCDPIRHLHTFTASFTEPLHVAFYVQDGSSVTITS</sequence>
<keyword evidence="2" id="KW-0863">Zinc-finger</keyword>
<dbReference type="Pfam" id="PF00622">
    <property type="entry name" value="SPRY"/>
    <property type="match status" value="1"/>
</dbReference>
<dbReference type="AlphaFoldDB" id="A0A8J6C2X4"/>
<dbReference type="Gene3D" id="2.60.120.920">
    <property type="match status" value="1"/>
</dbReference>
<dbReference type="PROSITE" id="PS50188">
    <property type="entry name" value="B302_SPRY"/>
    <property type="match status" value="1"/>
</dbReference>
<protein>
    <recommendedName>
        <fullName evidence="5">B30.2/SPRY domain-containing protein</fullName>
    </recommendedName>
</protein>
<evidence type="ECO:0000313" key="7">
    <source>
        <dbReference type="Proteomes" id="UP000770717"/>
    </source>
</evidence>
<evidence type="ECO:0000256" key="1">
    <source>
        <dbReference type="ARBA" id="ARBA00022723"/>
    </source>
</evidence>
<keyword evidence="7" id="KW-1185">Reference proteome</keyword>
<name>A0A8J6C2X4_ELECQ</name>
<reference evidence="6" key="1">
    <citation type="thesis" date="2020" institute="ProQuest LLC" country="789 East Eisenhower Parkway, Ann Arbor, MI, USA">
        <title>Comparative Genomics and Chromosome Evolution.</title>
        <authorList>
            <person name="Mudd A.B."/>
        </authorList>
    </citation>
    <scope>NUCLEOTIDE SEQUENCE</scope>
    <source>
        <strain evidence="6">HN-11 Male</strain>
        <tissue evidence="6">Kidney and liver</tissue>
    </source>
</reference>
<dbReference type="Proteomes" id="UP000770717">
    <property type="component" value="Unassembled WGS sequence"/>
</dbReference>
<dbReference type="InterPro" id="IPR043136">
    <property type="entry name" value="B30.2/SPRY_sf"/>
</dbReference>
<dbReference type="InterPro" id="IPR006574">
    <property type="entry name" value="PRY"/>
</dbReference>
<dbReference type="CDD" id="cd12891">
    <property type="entry name" value="SPRY_PRY_C-I_2"/>
    <property type="match status" value="1"/>
</dbReference>
<dbReference type="SMART" id="SM00449">
    <property type="entry name" value="SPRY"/>
    <property type="match status" value="1"/>
</dbReference>
<feature type="domain" description="B30.2/SPRY" evidence="5">
    <location>
        <begin position="1"/>
        <end position="188"/>
    </location>
</feature>
<dbReference type="InterPro" id="IPR013320">
    <property type="entry name" value="ConA-like_dom_sf"/>
</dbReference>